<dbReference type="AlphaFoldDB" id="A0A2G8IXB9"/>
<comment type="caution">
    <text evidence="2">The sequence shown here is derived from an EMBL/GenBank/DDBJ whole genome shotgun (WGS) entry which is preliminary data.</text>
</comment>
<dbReference type="EMBL" id="PEKP01000005">
    <property type="protein sequence ID" value="PIK28150.1"/>
    <property type="molecule type" value="Genomic_DNA"/>
</dbReference>
<evidence type="ECO:0000313" key="3">
    <source>
        <dbReference type="Proteomes" id="UP000230768"/>
    </source>
</evidence>
<reference evidence="2 3" key="1">
    <citation type="submission" date="2017-11" db="EMBL/GenBank/DDBJ databases">
        <title>Draft genome sequence of Bacillus pumilus 51_5il from lake Gorkoye (Russia: Novosibirsk region).</title>
        <authorList>
            <person name="Shipova A.A."/>
            <person name="Rozanov A.S."/>
            <person name="Bryanskaya A.V."/>
            <person name="Peltek S.E."/>
        </authorList>
    </citation>
    <scope>NUCLEOTIDE SEQUENCE [LARGE SCALE GENOMIC DNA]</scope>
    <source>
        <strain evidence="2 3">51_5il</strain>
    </source>
</reference>
<feature type="transmembrane region" description="Helical" evidence="1">
    <location>
        <begin position="57"/>
        <end position="77"/>
    </location>
</feature>
<sequence length="93" mass="10873">MEHKQNKNKKTSNWLLSISILIVIGTALIRGVSYSDADYRGFPIDWLVLHGHHTFEFLLWGFILNVVIYYFLLKMLLRLYKRVMKKSTARGGS</sequence>
<gene>
    <name evidence="2" type="ORF">CTV99_04925</name>
</gene>
<name>A0A2G8IXB9_BACPU</name>
<keyword evidence="1" id="KW-0472">Membrane</keyword>
<protein>
    <submittedName>
        <fullName evidence="2">Uncharacterized protein</fullName>
    </submittedName>
</protein>
<dbReference type="Proteomes" id="UP000230768">
    <property type="component" value="Unassembled WGS sequence"/>
</dbReference>
<keyword evidence="1" id="KW-0812">Transmembrane</keyword>
<feature type="transmembrane region" description="Helical" evidence="1">
    <location>
        <begin position="12"/>
        <end position="32"/>
    </location>
</feature>
<keyword evidence="1" id="KW-1133">Transmembrane helix</keyword>
<proteinExistence type="predicted"/>
<evidence type="ECO:0000313" key="2">
    <source>
        <dbReference type="EMBL" id="PIK28150.1"/>
    </source>
</evidence>
<evidence type="ECO:0000256" key="1">
    <source>
        <dbReference type="SAM" id="Phobius"/>
    </source>
</evidence>
<accession>A0A2G8IXB9</accession>
<organism evidence="2 3">
    <name type="scientific">Bacillus pumilus</name>
    <name type="common">Bacillus mesentericus</name>
    <dbReference type="NCBI Taxonomy" id="1408"/>
    <lineage>
        <taxon>Bacteria</taxon>
        <taxon>Bacillati</taxon>
        <taxon>Bacillota</taxon>
        <taxon>Bacilli</taxon>
        <taxon>Bacillales</taxon>
        <taxon>Bacillaceae</taxon>
        <taxon>Bacillus</taxon>
    </lineage>
</organism>